<feature type="non-terminal residue" evidence="3">
    <location>
        <position position="125"/>
    </location>
</feature>
<dbReference type="InterPro" id="IPR033469">
    <property type="entry name" value="CYTH-like_dom_sf"/>
</dbReference>
<dbReference type="InterPro" id="IPR023577">
    <property type="entry name" value="CYTH_domain"/>
</dbReference>
<evidence type="ECO:0000259" key="2">
    <source>
        <dbReference type="PROSITE" id="PS51707"/>
    </source>
</evidence>
<comment type="caution">
    <text evidence="3">The sequence shown here is derived from an EMBL/GenBank/DDBJ whole genome shotgun (WGS) entry which is preliminary data.</text>
</comment>
<sequence>MEIEFKFCIPPERLQAVEAAMRRGAVRRTRLQAHYVDTPGGALAAAGMVLRLRLEGPRWVQTVKAAGDGPLQRWEHNVDLGPQAGGDAPAADPQRHAGTPVGDRLLAVLRDADGPLRESYATDIE</sequence>
<dbReference type="PROSITE" id="PS51707">
    <property type="entry name" value="CYTH"/>
    <property type="match status" value="1"/>
</dbReference>
<dbReference type="Proteomes" id="UP000249135">
    <property type="component" value="Unassembled WGS sequence"/>
</dbReference>
<feature type="region of interest" description="Disordered" evidence="1">
    <location>
        <begin position="78"/>
        <end position="101"/>
    </location>
</feature>
<organism evidence="3 4">
    <name type="scientific">Variovorax paradoxus</name>
    <dbReference type="NCBI Taxonomy" id="34073"/>
    <lineage>
        <taxon>Bacteria</taxon>
        <taxon>Pseudomonadati</taxon>
        <taxon>Pseudomonadota</taxon>
        <taxon>Betaproteobacteria</taxon>
        <taxon>Burkholderiales</taxon>
        <taxon>Comamonadaceae</taxon>
        <taxon>Variovorax</taxon>
    </lineage>
</organism>
<name>A0A2W5RLT5_VARPD</name>
<evidence type="ECO:0000256" key="1">
    <source>
        <dbReference type="SAM" id="MobiDB-lite"/>
    </source>
</evidence>
<feature type="compositionally biased region" description="Low complexity" evidence="1">
    <location>
        <begin position="81"/>
        <end position="92"/>
    </location>
</feature>
<dbReference type="EMBL" id="QFPP01000241">
    <property type="protein sequence ID" value="PZQ71537.1"/>
    <property type="molecule type" value="Genomic_DNA"/>
</dbReference>
<reference evidence="3 4" key="1">
    <citation type="submission" date="2017-08" db="EMBL/GenBank/DDBJ databases">
        <title>Infants hospitalized years apart are colonized by the same room-sourced microbial strains.</title>
        <authorList>
            <person name="Brooks B."/>
            <person name="Olm M.R."/>
            <person name="Firek B.A."/>
            <person name="Baker R."/>
            <person name="Thomas B.C."/>
            <person name="Morowitz M.J."/>
            <person name="Banfield J.F."/>
        </authorList>
    </citation>
    <scope>NUCLEOTIDE SEQUENCE [LARGE SCALE GENOMIC DNA]</scope>
    <source>
        <strain evidence="3">S2_005_003_R2_41</strain>
    </source>
</reference>
<accession>A0A2W5RLT5</accession>
<dbReference type="Pfam" id="PF01928">
    <property type="entry name" value="CYTH"/>
    <property type="match status" value="1"/>
</dbReference>
<feature type="domain" description="CYTH" evidence="2">
    <location>
        <begin position="1"/>
        <end position="125"/>
    </location>
</feature>
<evidence type="ECO:0000313" key="3">
    <source>
        <dbReference type="EMBL" id="PZQ71537.1"/>
    </source>
</evidence>
<evidence type="ECO:0000313" key="4">
    <source>
        <dbReference type="Proteomes" id="UP000249135"/>
    </source>
</evidence>
<dbReference type="SUPFAM" id="SSF55154">
    <property type="entry name" value="CYTH-like phosphatases"/>
    <property type="match status" value="1"/>
</dbReference>
<protein>
    <submittedName>
        <fullName evidence="3">Inorganic triphosphatase</fullName>
    </submittedName>
</protein>
<dbReference type="Gene3D" id="2.40.320.10">
    <property type="entry name" value="Hypothetical Protein Pfu-838710-001"/>
    <property type="match status" value="1"/>
</dbReference>
<gene>
    <name evidence="3" type="ORF">DI563_17430</name>
</gene>
<proteinExistence type="predicted"/>
<dbReference type="AlphaFoldDB" id="A0A2W5RLT5"/>